<dbReference type="Proteomes" id="UP000031036">
    <property type="component" value="Unassembled WGS sequence"/>
</dbReference>
<proteinExistence type="predicted"/>
<gene>
    <name evidence="1" type="ORF">Tcan_08966</name>
</gene>
<evidence type="ECO:0000313" key="2">
    <source>
        <dbReference type="Proteomes" id="UP000031036"/>
    </source>
</evidence>
<name>A0A0B2V4Y9_TOXCA</name>
<accession>A0A0B2V4Y9</accession>
<dbReference type="AlphaFoldDB" id="A0A0B2V4Y9"/>
<protein>
    <submittedName>
        <fullName evidence="1">Uncharacterized protein</fullName>
    </submittedName>
</protein>
<sequence>DDLNLLAIRAQKSPYEMFGFIQHLDIRGCTLHTAEMLWFSVACPNLLSLAITASCVEIEERVSVDATAFDFLRTSLLGYSALKRAKQLQSNQLQLVFYLLKLFPLLEKIHIE</sequence>
<evidence type="ECO:0000313" key="1">
    <source>
        <dbReference type="EMBL" id="KHN76055.1"/>
    </source>
</evidence>
<organism evidence="1 2">
    <name type="scientific">Toxocara canis</name>
    <name type="common">Canine roundworm</name>
    <dbReference type="NCBI Taxonomy" id="6265"/>
    <lineage>
        <taxon>Eukaryota</taxon>
        <taxon>Metazoa</taxon>
        <taxon>Ecdysozoa</taxon>
        <taxon>Nematoda</taxon>
        <taxon>Chromadorea</taxon>
        <taxon>Rhabditida</taxon>
        <taxon>Spirurina</taxon>
        <taxon>Ascaridomorpha</taxon>
        <taxon>Ascaridoidea</taxon>
        <taxon>Toxocaridae</taxon>
        <taxon>Toxocara</taxon>
    </lineage>
</organism>
<reference evidence="1 2" key="1">
    <citation type="submission" date="2014-11" db="EMBL/GenBank/DDBJ databases">
        <title>Genetic blueprint of the zoonotic pathogen Toxocara canis.</title>
        <authorList>
            <person name="Zhu X.-Q."/>
            <person name="Korhonen P.K."/>
            <person name="Cai H."/>
            <person name="Young N.D."/>
            <person name="Nejsum P."/>
            <person name="von Samson-Himmelstjerna G."/>
            <person name="Boag P.R."/>
            <person name="Tan P."/>
            <person name="Li Q."/>
            <person name="Min J."/>
            <person name="Yang Y."/>
            <person name="Wang X."/>
            <person name="Fang X."/>
            <person name="Hall R.S."/>
            <person name="Hofmann A."/>
            <person name="Sternberg P.W."/>
            <person name="Jex A.R."/>
            <person name="Gasser R.B."/>
        </authorList>
    </citation>
    <scope>NUCLEOTIDE SEQUENCE [LARGE SCALE GENOMIC DNA]</scope>
    <source>
        <strain evidence="1">PN_DK_2014</strain>
    </source>
</reference>
<feature type="non-terminal residue" evidence="1">
    <location>
        <position position="1"/>
    </location>
</feature>
<comment type="caution">
    <text evidence="1">The sequence shown here is derived from an EMBL/GenBank/DDBJ whole genome shotgun (WGS) entry which is preliminary data.</text>
</comment>
<dbReference type="OrthoDB" id="5854883at2759"/>
<keyword evidence="2" id="KW-1185">Reference proteome</keyword>
<dbReference type="EMBL" id="JPKZ01002577">
    <property type="protein sequence ID" value="KHN76055.1"/>
    <property type="molecule type" value="Genomic_DNA"/>
</dbReference>